<organism evidence="2 3">
    <name type="scientific">Pseudoalteromonas rubra</name>
    <dbReference type="NCBI Taxonomy" id="43658"/>
    <lineage>
        <taxon>Bacteria</taxon>
        <taxon>Pseudomonadati</taxon>
        <taxon>Pseudomonadota</taxon>
        <taxon>Gammaproteobacteria</taxon>
        <taxon>Alteromonadales</taxon>
        <taxon>Pseudoalteromonadaceae</taxon>
        <taxon>Pseudoalteromonas</taxon>
    </lineage>
</organism>
<reference evidence="3" key="2">
    <citation type="submission" date="2019-06" db="EMBL/GenBank/DDBJ databases">
        <title>Co-occurence of chitin degradation, pigmentation and bioactivity in marine Pseudoalteromonas.</title>
        <authorList>
            <person name="Sonnenschein E.C."/>
            <person name="Bech P.K."/>
        </authorList>
    </citation>
    <scope>NUCLEOTIDE SEQUENCE [LARGE SCALE GENOMIC DNA]</scope>
    <source>
        <strain evidence="3">S2676</strain>
    </source>
</reference>
<evidence type="ECO:0000313" key="3">
    <source>
        <dbReference type="Proteomes" id="UP000310249"/>
    </source>
</evidence>
<dbReference type="OrthoDB" id="3174978at2"/>
<dbReference type="InterPro" id="IPR009912">
    <property type="entry name" value="DUF1451"/>
</dbReference>
<comment type="caution">
    <text evidence="2">The sequence shown here is derived from an EMBL/GenBank/DDBJ whole genome shotgun (WGS) entry which is preliminary data.</text>
</comment>
<name>A0A5S3WR17_9GAMM</name>
<feature type="region of interest" description="Disordered" evidence="1">
    <location>
        <begin position="24"/>
        <end position="44"/>
    </location>
</feature>
<sequence length="44" mass="4904">MSTTGEKPGTGTYNCKNCSEQVTLNDHDDRLPPCPRCSRTEYTP</sequence>
<evidence type="ECO:0008006" key="4">
    <source>
        <dbReference type="Google" id="ProtNLM"/>
    </source>
</evidence>
<dbReference type="Proteomes" id="UP000310249">
    <property type="component" value="Unassembled WGS sequence"/>
</dbReference>
<proteinExistence type="predicted"/>
<dbReference type="RefSeq" id="WP_138550661.1">
    <property type="nucleotide sequence ID" value="NZ_PNCH01000014.1"/>
</dbReference>
<evidence type="ECO:0000256" key="1">
    <source>
        <dbReference type="SAM" id="MobiDB-lite"/>
    </source>
</evidence>
<accession>A0A5S3WR17</accession>
<reference evidence="2 3" key="1">
    <citation type="submission" date="2018-01" db="EMBL/GenBank/DDBJ databases">
        <authorList>
            <person name="Paulsen S."/>
            <person name="Gram L.K."/>
        </authorList>
    </citation>
    <scope>NUCLEOTIDE SEQUENCE [LARGE SCALE GENOMIC DNA]</scope>
    <source>
        <strain evidence="2 3">S2676</strain>
    </source>
</reference>
<dbReference type="Pfam" id="PF07295">
    <property type="entry name" value="DUF1451"/>
    <property type="match status" value="1"/>
</dbReference>
<protein>
    <recommendedName>
        <fullName evidence="4">Rubredoxin-like protein</fullName>
    </recommendedName>
</protein>
<gene>
    <name evidence="2" type="ORF">CWB99_03745</name>
</gene>
<dbReference type="EMBL" id="PNCI01000008">
    <property type="protein sequence ID" value="TMP31380.1"/>
    <property type="molecule type" value="Genomic_DNA"/>
</dbReference>
<dbReference type="AlphaFoldDB" id="A0A5S3WR17"/>
<evidence type="ECO:0000313" key="2">
    <source>
        <dbReference type="EMBL" id="TMP31380.1"/>
    </source>
</evidence>